<dbReference type="InterPro" id="IPR050090">
    <property type="entry name" value="Tyrosine_recombinase_XerCD"/>
</dbReference>
<dbReference type="InterPro" id="IPR010998">
    <property type="entry name" value="Integrase_recombinase_N"/>
</dbReference>
<keyword evidence="2" id="KW-0238">DNA-binding</keyword>
<dbReference type="PANTHER" id="PTHR30349:SF41">
    <property type="entry name" value="INTEGRASE_RECOMBINASE PROTEIN MJ0367-RELATED"/>
    <property type="match status" value="1"/>
</dbReference>
<proteinExistence type="inferred from homology"/>
<keyword evidence="3" id="KW-0233">DNA recombination</keyword>
<name>A0A850NIB0_9FLAO</name>
<accession>A0A850NIB0</accession>
<dbReference type="GO" id="GO:0003677">
    <property type="term" value="F:DNA binding"/>
    <property type="evidence" value="ECO:0007669"/>
    <property type="project" value="UniProtKB-KW"/>
</dbReference>
<evidence type="ECO:0000256" key="2">
    <source>
        <dbReference type="ARBA" id="ARBA00023125"/>
    </source>
</evidence>
<dbReference type="InterPro" id="IPR011010">
    <property type="entry name" value="DNA_brk_join_enz"/>
</dbReference>
<dbReference type="Proteomes" id="UP000558089">
    <property type="component" value="Unassembled WGS sequence"/>
</dbReference>
<dbReference type="AlphaFoldDB" id="A0A850NIB0"/>
<dbReference type="InterPro" id="IPR002104">
    <property type="entry name" value="Integrase_catalytic"/>
</dbReference>
<gene>
    <name evidence="5" type="ORF">GUA46_07080</name>
</gene>
<evidence type="ECO:0000259" key="4">
    <source>
        <dbReference type="PROSITE" id="PS51898"/>
    </source>
</evidence>
<evidence type="ECO:0000313" key="5">
    <source>
        <dbReference type="EMBL" id="NVN18098.1"/>
    </source>
</evidence>
<reference evidence="5 6" key="1">
    <citation type="submission" date="2020-01" db="EMBL/GenBank/DDBJ databases">
        <title>Draft Genome Analysis of Muricauda sp. HICW Isolated from coastal seawater of PR China.</title>
        <authorList>
            <person name="Chen M.-X."/>
        </authorList>
    </citation>
    <scope>NUCLEOTIDE SEQUENCE [LARGE SCALE GENOMIC DNA]</scope>
    <source>
        <strain evidence="5 6">HICW</strain>
    </source>
</reference>
<feature type="domain" description="Tyr recombinase" evidence="4">
    <location>
        <begin position="194"/>
        <end position="366"/>
    </location>
</feature>
<dbReference type="SUPFAM" id="SSF56349">
    <property type="entry name" value="DNA breaking-rejoining enzymes"/>
    <property type="match status" value="1"/>
</dbReference>
<sequence>MKTVKLIPGELHGEKIILILFDPNPVIHNHVLGLQGIKRRPYDGNLYLKYSATSVGILFHHLRKINCYVDYSELPPKPFEAPVKEKRLSLPATDPFHHEELKRFRRWLEEKRLSPHTVNTYVELTRFFIRYSILKKSKCYTKRLVESFNYEFIVCEGKSVSYQNQCINGIKKYLSFKNMDVGSLDLVRPKKEKKLPTILSKDEVRLLIEVIYNLKHKTLLALIYSGGLRIGEALNLKVSDIDSQRMLIHIKGGKGKKDRYTLLSQSFLTLLQEYYKHFKPKVYLFEGQNSKKYSTSSAQRVLRNAVVKAGIQKEVTLHTLRHSFATHLLENGTDIRYIQELLGHSSPKTTMIYTHVTENSIQNIGNPFDEL</sequence>
<comment type="caution">
    <text evidence="5">The sequence shown here is derived from an EMBL/GenBank/DDBJ whole genome shotgun (WGS) entry which is preliminary data.</text>
</comment>
<evidence type="ECO:0000256" key="3">
    <source>
        <dbReference type="ARBA" id="ARBA00023172"/>
    </source>
</evidence>
<protein>
    <submittedName>
        <fullName evidence="5">Tyrosine-type recombinase/integrase</fullName>
    </submittedName>
</protein>
<dbReference type="Gene3D" id="1.10.150.130">
    <property type="match status" value="1"/>
</dbReference>
<dbReference type="Gene3D" id="1.10.443.10">
    <property type="entry name" value="Intergrase catalytic core"/>
    <property type="match status" value="1"/>
</dbReference>
<dbReference type="EMBL" id="WYET01000004">
    <property type="protein sequence ID" value="NVN18098.1"/>
    <property type="molecule type" value="Genomic_DNA"/>
</dbReference>
<dbReference type="GO" id="GO:0006310">
    <property type="term" value="P:DNA recombination"/>
    <property type="evidence" value="ECO:0007669"/>
    <property type="project" value="UniProtKB-KW"/>
</dbReference>
<dbReference type="GO" id="GO:0015074">
    <property type="term" value="P:DNA integration"/>
    <property type="evidence" value="ECO:0007669"/>
    <property type="project" value="InterPro"/>
</dbReference>
<dbReference type="PANTHER" id="PTHR30349">
    <property type="entry name" value="PHAGE INTEGRASE-RELATED"/>
    <property type="match status" value="1"/>
</dbReference>
<dbReference type="Pfam" id="PF00589">
    <property type="entry name" value="Phage_integrase"/>
    <property type="match status" value="1"/>
</dbReference>
<evidence type="ECO:0000256" key="1">
    <source>
        <dbReference type="ARBA" id="ARBA00008857"/>
    </source>
</evidence>
<dbReference type="PROSITE" id="PS51898">
    <property type="entry name" value="TYR_RECOMBINASE"/>
    <property type="match status" value="1"/>
</dbReference>
<comment type="similarity">
    <text evidence="1">Belongs to the 'phage' integrase family.</text>
</comment>
<keyword evidence="6" id="KW-1185">Reference proteome</keyword>
<organism evidence="5 6">
    <name type="scientific">Flagellimonas chongwuensis</name>
    <dbReference type="NCBI Taxonomy" id="2697365"/>
    <lineage>
        <taxon>Bacteria</taxon>
        <taxon>Pseudomonadati</taxon>
        <taxon>Bacteroidota</taxon>
        <taxon>Flavobacteriia</taxon>
        <taxon>Flavobacteriales</taxon>
        <taxon>Flavobacteriaceae</taxon>
        <taxon>Flagellimonas</taxon>
    </lineage>
</organism>
<dbReference type="RefSeq" id="WP_176619902.1">
    <property type="nucleotide sequence ID" value="NZ_WYET01000004.1"/>
</dbReference>
<dbReference type="CDD" id="cd01193">
    <property type="entry name" value="INT_IntI_C"/>
    <property type="match status" value="1"/>
</dbReference>
<dbReference type="InterPro" id="IPR013762">
    <property type="entry name" value="Integrase-like_cat_sf"/>
</dbReference>
<evidence type="ECO:0000313" key="6">
    <source>
        <dbReference type="Proteomes" id="UP000558089"/>
    </source>
</evidence>